<feature type="chain" id="PRO_5010176774" evidence="1">
    <location>
        <begin position="25"/>
        <end position="199"/>
    </location>
</feature>
<evidence type="ECO:0000256" key="1">
    <source>
        <dbReference type="SAM" id="SignalP"/>
    </source>
</evidence>
<keyword evidence="1" id="KW-0732">Signal</keyword>
<proteinExistence type="predicted"/>
<organism evidence="2 3">
    <name type="scientific">Pseudovibrio denitrificans</name>
    <dbReference type="NCBI Taxonomy" id="258256"/>
    <lineage>
        <taxon>Bacteria</taxon>
        <taxon>Pseudomonadati</taxon>
        <taxon>Pseudomonadota</taxon>
        <taxon>Alphaproteobacteria</taxon>
        <taxon>Hyphomicrobiales</taxon>
        <taxon>Stappiaceae</taxon>
        <taxon>Pseudovibrio</taxon>
    </lineage>
</organism>
<dbReference type="RefSeq" id="WP_128647475.1">
    <property type="nucleotide sequence ID" value="NZ_FPBD01000013.1"/>
</dbReference>
<accession>A0A1I7DZ04</accession>
<dbReference type="Proteomes" id="UP000183371">
    <property type="component" value="Unassembled WGS sequence"/>
</dbReference>
<gene>
    <name evidence="2" type="ORF">SAMN05444141_11350</name>
</gene>
<protein>
    <submittedName>
        <fullName evidence="2">Uncharacterized protein</fullName>
    </submittedName>
</protein>
<evidence type="ECO:0000313" key="3">
    <source>
        <dbReference type="Proteomes" id="UP000183371"/>
    </source>
</evidence>
<dbReference type="AlphaFoldDB" id="A0A1I7DZ04"/>
<name>A0A1I7DZ04_9HYPH</name>
<keyword evidence="3" id="KW-1185">Reference proteome</keyword>
<feature type="signal peptide" evidence="1">
    <location>
        <begin position="1"/>
        <end position="24"/>
    </location>
</feature>
<reference evidence="3" key="1">
    <citation type="submission" date="2016-10" db="EMBL/GenBank/DDBJ databases">
        <authorList>
            <person name="Varghese N."/>
            <person name="Submissions S."/>
        </authorList>
    </citation>
    <scope>NUCLEOTIDE SEQUENCE [LARGE SCALE GENOMIC DNA]</scope>
    <source>
        <strain evidence="3">DSM 17465</strain>
    </source>
</reference>
<evidence type="ECO:0000313" key="2">
    <source>
        <dbReference type="EMBL" id="SFU16866.1"/>
    </source>
</evidence>
<sequence length="199" mass="22633">MIKLAKFALIVCCSAISFAAQAMAFPSPLERTEYLKFTGVNSFAIANGSLSNHSHIRYLESNKLYINFSSNFDKEADELFEQDLLPMNIDNYLLPYNKVNWSGTIDAQFSIQGHVYNVQSLHLAFYEKGWHKRWAIGGPNCMLLGRNTKIDAFGGRTELACEAYDEQDQKVFLFFETSADRLSLPYNTIHVHEGEYGSF</sequence>
<dbReference type="EMBL" id="FPBD01000013">
    <property type="protein sequence ID" value="SFU16866.1"/>
    <property type="molecule type" value="Genomic_DNA"/>
</dbReference>